<evidence type="ECO:0000259" key="4">
    <source>
        <dbReference type="PROSITE" id="PS50102"/>
    </source>
</evidence>
<dbReference type="InterPro" id="IPR052462">
    <property type="entry name" value="SLIRP/GR-RBP-like"/>
</dbReference>
<name>A0A5N5LI83_9ROSI</name>
<protein>
    <recommendedName>
        <fullName evidence="4">RRM domain-containing protein</fullName>
    </recommendedName>
</protein>
<proteinExistence type="predicted"/>
<dbReference type="Pfam" id="PF00076">
    <property type="entry name" value="RRM_1"/>
    <property type="match status" value="1"/>
</dbReference>
<dbReference type="EMBL" id="VDCV01000009">
    <property type="protein sequence ID" value="KAB5541791.1"/>
    <property type="molecule type" value="Genomic_DNA"/>
</dbReference>
<dbReference type="Proteomes" id="UP000326939">
    <property type="component" value="Chromosome 9"/>
</dbReference>
<dbReference type="SUPFAM" id="SSF54928">
    <property type="entry name" value="RNA-binding domain, RBD"/>
    <property type="match status" value="1"/>
</dbReference>
<dbReference type="InterPro" id="IPR000504">
    <property type="entry name" value="RRM_dom"/>
</dbReference>
<keyword evidence="3" id="KW-0812">Transmembrane</keyword>
<sequence>MATSTGITRSSRIFFSQPQLQSQPLLLFSKGFSAKVFVKGLSFSSTEKKIVEAFSEFGEVIEAKLVMDKARNRPKGYGFVTFAEKEAAEKACEGMNGKVIAFLLVSILYIAMPRITNEYLQLLDGRAVYVRF</sequence>
<dbReference type="PANTHER" id="PTHR48027">
    <property type="entry name" value="HETEROGENEOUS NUCLEAR RIBONUCLEOPROTEIN 87F-RELATED"/>
    <property type="match status" value="1"/>
</dbReference>
<keyword evidence="6" id="KW-1185">Reference proteome</keyword>
<evidence type="ECO:0000256" key="1">
    <source>
        <dbReference type="ARBA" id="ARBA00022884"/>
    </source>
</evidence>
<evidence type="ECO:0000256" key="3">
    <source>
        <dbReference type="SAM" id="Phobius"/>
    </source>
</evidence>
<evidence type="ECO:0000313" key="5">
    <source>
        <dbReference type="EMBL" id="KAB5541791.1"/>
    </source>
</evidence>
<dbReference type="SMART" id="SM00360">
    <property type="entry name" value="RRM"/>
    <property type="match status" value="1"/>
</dbReference>
<dbReference type="InterPro" id="IPR012677">
    <property type="entry name" value="Nucleotide-bd_a/b_plait_sf"/>
</dbReference>
<dbReference type="PROSITE" id="PS50102">
    <property type="entry name" value="RRM"/>
    <property type="match status" value="1"/>
</dbReference>
<feature type="transmembrane region" description="Helical" evidence="3">
    <location>
        <begin position="99"/>
        <end position="116"/>
    </location>
</feature>
<dbReference type="InterPro" id="IPR035979">
    <property type="entry name" value="RBD_domain_sf"/>
</dbReference>
<comment type="caution">
    <text evidence="5">The sequence shown here is derived from an EMBL/GenBank/DDBJ whole genome shotgun (WGS) entry which is preliminary data.</text>
</comment>
<dbReference type="AlphaFoldDB" id="A0A5N5LI83"/>
<gene>
    <name evidence="5" type="ORF">DKX38_014765</name>
</gene>
<evidence type="ECO:0000313" key="6">
    <source>
        <dbReference type="Proteomes" id="UP000326939"/>
    </source>
</evidence>
<keyword evidence="3" id="KW-0472">Membrane</keyword>
<accession>A0A5N5LI83</accession>
<reference evidence="6" key="1">
    <citation type="journal article" date="2019" name="Gigascience">
        <title>De novo genome assembly of the endangered Acer yangbiense, a plant species with extremely small populations endemic to Yunnan Province, China.</title>
        <authorList>
            <person name="Yang J."/>
            <person name="Wariss H.M."/>
            <person name="Tao L."/>
            <person name="Zhang R."/>
            <person name="Yun Q."/>
            <person name="Hollingsworth P."/>
            <person name="Dao Z."/>
            <person name="Luo G."/>
            <person name="Guo H."/>
            <person name="Ma Y."/>
            <person name="Sun W."/>
        </authorList>
    </citation>
    <scope>NUCLEOTIDE SEQUENCE [LARGE SCALE GENOMIC DNA]</scope>
    <source>
        <strain evidence="6">cv. br00</strain>
    </source>
</reference>
<dbReference type="GO" id="GO:0003723">
    <property type="term" value="F:RNA binding"/>
    <property type="evidence" value="ECO:0007669"/>
    <property type="project" value="UniProtKB-UniRule"/>
</dbReference>
<evidence type="ECO:0000256" key="2">
    <source>
        <dbReference type="PROSITE-ProRule" id="PRU00176"/>
    </source>
</evidence>
<keyword evidence="1 2" id="KW-0694">RNA-binding</keyword>
<dbReference type="Gene3D" id="3.30.70.330">
    <property type="match status" value="1"/>
</dbReference>
<keyword evidence="3" id="KW-1133">Transmembrane helix</keyword>
<feature type="domain" description="RRM" evidence="4">
    <location>
        <begin position="34"/>
        <end position="132"/>
    </location>
</feature>
<organism evidence="5 6">
    <name type="scientific">Salix brachista</name>
    <dbReference type="NCBI Taxonomy" id="2182728"/>
    <lineage>
        <taxon>Eukaryota</taxon>
        <taxon>Viridiplantae</taxon>
        <taxon>Streptophyta</taxon>
        <taxon>Embryophyta</taxon>
        <taxon>Tracheophyta</taxon>
        <taxon>Spermatophyta</taxon>
        <taxon>Magnoliopsida</taxon>
        <taxon>eudicotyledons</taxon>
        <taxon>Gunneridae</taxon>
        <taxon>Pentapetalae</taxon>
        <taxon>rosids</taxon>
        <taxon>fabids</taxon>
        <taxon>Malpighiales</taxon>
        <taxon>Salicaceae</taxon>
        <taxon>Saliceae</taxon>
        <taxon>Salix</taxon>
    </lineage>
</organism>